<feature type="compositionally biased region" description="Polar residues" evidence="1">
    <location>
        <begin position="44"/>
        <end position="58"/>
    </location>
</feature>
<feature type="region of interest" description="Disordered" evidence="1">
    <location>
        <begin position="1"/>
        <end position="65"/>
    </location>
</feature>
<dbReference type="AlphaFoldDB" id="A0A4S3TIX5"/>
<dbReference type="Proteomes" id="UP000318864">
    <property type="component" value="Unassembled WGS sequence"/>
</dbReference>
<gene>
    <name evidence="2" type="ORF">D8Y22_16465</name>
</gene>
<name>A0A4S3TIX5_9EURY</name>
<dbReference type="EMBL" id="RBZW01000055">
    <property type="protein sequence ID" value="THE63912.1"/>
    <property type="molecule type" value="Genomic_DNA"/>
</dbReference>
<keyword evidence="3" id="KW-1185">Reference proteome</keyword>
<protein>
    <submittedName>
        <fullName evidence="2">Uncharacterized protein</fullName>
    </submittedName>
</protein>
<evidence type="ECO:0000313" key="3">
    <source>
        <dbReference type="Proteomes" id="UP000318864"/>
    </source>
</evidence>
<organism evidence="2 3">
    <name type="scientific">Salinadaptatus halalkaliphilus</name>
    <dbReference type="NCBI Taxonomy" id="2419781"/>
    <lineage>
        <taxon>Archaea</taxon>
        <taxon>Methanobacteriati</taxon>
        <taxon>Methanobacteriota</taxon>
        <taxon>Stenosarchaea group</taxon>
        <taxon>Halobacteria</taxon>
        <taxon>Halobacteriales</taxon>
        <taxon>Natrialbaceae</taxon>
        <taxon>Salinadaptatus</taxon>
    </lineage>
</organism>
<feature type="compositionally biased region" description="Basic and acidic residues" evidence="1">
    <location>
        <begin position="13"/>
        <end position="23"/>
    </location>
</feature>
<sequence>MNQVSPHSPFEQLSERLEAETARCSRRTPPTHPTRRSRRPRANFGTSSPNSRTCNPTAVSLVPHGPLPASASTRISTVPQNVHGAAVDALPRIYGRRWKTNDGSR</sequence>
<comment type="caution">
    <text evidence="2">The sequence shown here is derived from an EMBL/GenBank/DDBJ whole genome shotgun (WGS) entry which is preliminary data.</text>
</comment>
<evidence type="ECO:0000313" key="2">
    <source>
        <dbReference type="EMBL" id="THE63912.1"/>
    </source>
</evidence>
<evidence type="ECO:0000256" key="1">
    <source>
        <dbReference type="SAM" id="MobiDB-lite"/>
    </source>
</evidence>
<accession>A0A4S3TIX5</accession>
<proteinExistence type="predicted"/>
<reference evidence="2 3" key="1">
    <citation type="submission" date="2018-10" db="EMBL/GenBank/DDBJ databases">
        <title>Natronolimnobius sp. XQ-INN 246 isolated from Inner Mongolia Autonomous Region of China.</title>
        <authorList>
            <person name="Xue Q."/>
        </authorList>
    </citation>
    <scope>NUCLEOTIDE SEQUENCE [LARGE SCALE GENOMIC DNA]</scope>
    <source>
        <strain evidence="2 3">XQ-INN 246</strain>
    </source>
</reference>